<name>A0A6P7H648_DIAVI</name>
<evidence type="ECO:0000313" key="1">
    <source>
        <dbReference type="RefSeq" id="XP_028153193.1"/>
    </source>
</evidence>
<dbReference type="InParanoid" id="A0A6P7H648"/>
<dbReference type="AlphaFoldDB" id="A0A6P7H648"/>
<gene>
    <name evidence="1" type="primary">LOC114346647</name>
</gene>
<sequence length="221" mass="24547">MVSNICFSCCNIRLCEIFNTIQEEDGYFGKINILLFGDLLQLQPVGEASFADIPKEKQLELFGSLSIENLWIKLFSYDELTQNVTQQEDPAYANALSEIPLGILSESSEQLLNSKVIKFDAVSMSKCLDELANYVMNQPNHCICLFPTRAQCAALNAAVLSKLNDTKITLKAVDKITAKDQNAAKRKLQRLSDENKSSFTGGLEGEIDIKVGGKVMLQRNI</sequence>
<dbReference type="InterPro" id="IPR051055">
    <property type="entry name" value="PIF1_helicase"/>
</dbReference>
<protein>
    <submittedName>
        <fullName evidence="1">Uncharacterized protein LOC114346647</fullName>
    </submittedName>
</protein>
<dbReference type="RefSeq" id="XP_028153193.1">
    <property type="nucleotide sequence ID" value="XM_028297392.1"/>
</dbReference>
<dbReference type="PANTHER" id="PTHR47642">
    <property type="entry name" value="ATP-DEPENDENT DNA HELICASE"/>
    <property type="match status" value="1"/>
</dbReference>
<dbReference type="InterPro" id="IPR027417">
    <property type="entry name" value="P-loop_NTPase"/>
</dbReference>
<organism evidence="1">
    <name type="scientific">Diabrotica virgifera virgifera</name>
    <name type="common">western corn rootworm</name>
    <dbReference type="NCBI Taxonomy" id="50390"/>
    <lineage>
        <taxon>Eukaryota</taxon>
        <taxon>Metazoa</taxon>
        <taxon>Ecdysozoa</taxon>
        <taxon>Arthropoda</taxon>
        <taxon>Hexapoda</taxon>
        <taxon>Insecta</taxon>
        <taxon>Pterygota</taxon>
        <taxon>Neoptera</taxon>
        <taxon>Endopterygota</taxon>
        <taxon>Coleoptera</taxon>
        <taxon>Polyphaga</taxon>
        <taxon>Cucujiformia</taxon>
        <taxon>Chrysomeloidea</taxon>
        <taxon>Chrysomelidae</taxon>
        <taxon>Galerucinae</taxon>
        <taxon>Diabroticina</taxon>
        <taxon>Diabroticites</taxon>
        <taxon>Diabrotica</taxon>
    </lineage>
</organism>
<dbReference type="SUPFAM" id="SSF52540">
    <property type="entry name" value="P-loop containing nucleoside triphosphate hydrolases"/>
    <property type="match status" value="1"/>
</dbReference>
<accession>A0A6P7H648</accession>
<proteinExistence type="predicted"/>
<reference evidence="1" key="1">
    <citation type="submission" date="2025-08" db="UniProtKB">
        <authorList>
            <consortium name="RefSeq"/>
        </authorList>
    </citation>
    <scope>IDENTIFICATION</scope>
    <source>
        <tissue evidence="1">Whole insect</tissue>
    </source>
</reference>